<dbReference type="RefSeq" id="WP_350277588.1">
    <property type="nucleotide sequence ID" value="NZ_CP158165.1"/>
</dbReference>
<sequence length="112" mass="11424">MDDALQAPGLTVQERPAKGLAARLEGILVVDESSQCLVVRKAGRHIDVAWPPGFAAAVREGTIVLIDASEQTVAKLGDTIVVGGGYVAPSAAHATSCTGSARVFAASSVQLL</sequence>
<proteinExistence type="predicted"/>
<evidence type="ECO:0000313" key="1">
    <source>
        <dbReference type="EMBL" id="XBV24770.1"/>
    </source>
</evidence>
<gene>
    <name evidence="1" type="ORF">ABN611_40275</name>
</gene>
<accession>A0AAU7TD66</accession>
<dbReference type="AlphaFoldDB" id="A0AAU7TD66"/>
<protein>
    <submittedName>
        <fullName evidence="1">Uncharacterized protein</fullName>
    </submittedName>
</protein>
<dbReference type="EMBL" id="CP158165">
    <property type="protein sequence ID" value="XBV24770.1"/>
    <property type="molecule type" value="Genomic_DNA"/>
</dbReference>
<name>A0AAU7TD66_9ACTN</name>
<organism evidence="1">
    <name type="scientific">Kribbella sp. HUAS MG21</name>
    <dbReference type="NCBI Taxonomy" id="3160966"/>
    <lineage>
        <taxon>Bacteria</taxon>
        <taxon>Bacillati</taxon>
        <taxon>Actinomycetota</taxon>
        <taxon>Actinomycetes</taxon>
        <taxon>Propionibacteriales</taxon>
        <taxon>Kribbellaceae</taxon>
        <taxon>Kribbella</taxon>
    </lineage>
</organism>
<reference evidence="1" key="1">
    <citation type="submission" date="2024-06" db="EMBL/GenBank/DDBJ databases">
        <title>Kribbella sp. strain HUAS MG21 genome sequences.</title>
        <authorList>
            <person name="Mo P."/>
        </authorList>
    </citation>
    <scope>NUCLEOTIDE SEQUENCE</scope>
    <source>
        <strain evidence="1">HUAS MG21</strain>
    </source>
</reference>